<evidence type="ECO:0000256" key="4">
    <source>
        <dbReference type="ARBA" id="ARBA00023136"/>
    </source>
</evidence>
<feature type="transmembrane region" description="Helical" evidence="5">
    <location>
        <begin position="45"/>
        <end position="64"/>
    </location>
</feature>
<dbReference type="PANTHER" id="PTHR10361">
    <property type="entry name" value="SODIUM-BILE ACID COTRANSPORTER"/>
    <property type="match status" value="1"/>
</dbReference>
<keyword evidence="4 5" id="KW-0472">Membrane</keyword>
<evidence type="ECO:0000313" key="6">
    <source>
        <dbReference type="EMBL" id="MDZ5471348.1"/>
    </source>
</evidence>
<dbReference type="RefSeq" id="WP_322445646.1">
    <property type="nucleotide sequence ID" value="NZ_JAXOFX010000003.1"/>
</dbReference>
<keyword evidence="3 5" id="KW-1133">Transmembrane helix</keyword>
<evidence type="ECO:0000256" key="2">
    <source>
        <dbReference type="ARBA" id="ARBA00022692"/>
    </source>
</evidence>
<feature type="transmembrane region" description="Helical" evidence="5">
    <location>
        <begin position="293"/>
        <end position="314"/>
    </location>
</feature>
<feature type="transmembrane region" description="Helical" evidence="5">
    <location>
        <begin position="134"/>
        <end position="158"/>
    </location>
</feature>
<feature type="transmembrane region" description="Helical" evidence="5">
    <location>
        <begin position="231"/>
        <end position="254"/>
    </location>
</feature>
<evidence type="ECO:0000256" key="1">
    <source>
        <dbReference type="ARBA" id="ARBA00004141"/>
    </source>
</evidence>
<evidence type="ECO:0000313" key="7">
    <source>
        <dbReference type="Proteomes" id="UP001290455"/>
    </source>
</evidence>
<dbReference type="InterPro" id="IPR002657">
    <property type="entry name" value="BilAc:Na_symport/Acr3"/>
</dbReference>
<gene>
    <name evidence="6" type="ORF">SM124_06270</name>
</gene>
<name>A0ABU5IW04_9BACI</name>
<dbReference type="InterPro" id="IPR004710">
    <property type="entry name" value="Bilac:Na_transpt"/>
</dbReference>
<dbReference type="Proteomes" id="UP001290455">
    <property type="component" value="Unassembled WGS sequence"/>
</dbReference>
<dbReference type="PANTHER" id="PTHR10361:SF28">
    <property type="entry name" value="P3 PROTEIN-RELATED"/>
    <property type="match status" value="1"/>
</dbReference>
<proteinExistence type="predicted"/>
<feature type="transmembrane region" description="Helical" evidence="5">
    <location>
        <begin position="105"/>
        <end position="127"/>
    </location>
</feature>
<reference evidence="6 7" key="1">
    <citation type="submission" date="2023-11" db="EMBL/GenBank/DDBJ databases">
        <title>Bacillus jintuensis, isolated from a mudflat on the Beibu Gulf coast.</title>
        <authorList>
            <person name="Li M."/>
        </authorList>
    </citation>
    <scope>NUCLEOTIDE SEQUENCE [LARGE SCALE GENOMIC DNA]</scope>
    <source>
        <strain evidence="6 7">31A1R</strain>
    </source>
</reference>
<feature type="transmembrane region" description="Helical" evidence="5">
    <location>
        <begin position="266"/>
        <end position="287"/>
    </location>
</feature>
<keyword evidence="7" id="KW-1185">Reference proteome</keyword>
<feature type="transmembrane region" description="Helical" evidence="5">
    <location>
        <begin position="21"/>
        <end position="39"/>
    </location>
</feature>
<protein>
    <submittedName>
        <fullName evidence="6">Bile acid:sodium symporter</fullName>
    </submittedName>
</protein>
<sequence>MRLERGLISLDFLNHFISKRLPFLIFFVGISTYFSPYHWKVYTWVPSVLLGVVIFFTGLSMDLSSIKNIHKKKKELFIASFLKWTVTVFISIGLAMLFFSNQPDIAAGMILSGVVPSATAATLYTFLASGNTSLVVSASLLDVFISPIVTPLSMLGISNLQIQISFFSLLKSFFIIVFVPLSIGLVFQRYLPTLVTYSKSVTRLGSSLTLLLIIHMLVGNSREAISSEIKVIPLLAVVTFFQVLIPMILSYVIALKLSLTKEDARAILFHVGLCNTALAAILAFEFIGPLASIAPIVNMIFNLSLGALFANYFARKNSSSLEMKGDMRAVNKIIKGIN</sequence>
<accession>A0ABU5IW04</accession>
<organism evidence="6 7">
    <name type="scientific">Robertmurraya mangrovi</name>
    <dbReference type="NCBI Taxonomy" id="3098077"/>
    <lineage>
        <taxon>Bacteria</taxon>
        <taxon>Bacillati</taxon>
        <taxon>Bacillota</taxon>
        <taxon>Bacilli</taxon>
        <taxon>Bacillales</taxon>
        <taxon>Bacillaceae</taxon>
        <taxon>Robertmurraya</taxon>
    </lineage>
</organism>
<comment type="caution">
    <text evidence="6">The sequence shown here is derived from an EMBL/GenBank/DDBJ whole genome shotgun (WGS) entry which is preliminary data.</text>
</comment>
<dbReference type="EMBL" id="JAXOFX010000003">
    <property type="protein sequence ID" value="MDZ5471348.1"/>
    <property type="molecule type" value="Genomic_DNA"/>
</dbReference>
<feature type="transmembrane region" description="Helical" evidence="5">
    <location>
        <begin position="200"/>
        <end position="219"/>
    </location>
</feature>
<dbReference type="InterPro" id="IPR038770">
    <property type="entry name" value="Na+/solute_symporter_sf"/>
</dbReference>
<dbReference type="Gene3D" id="1.20.1530.20">
    <property type="match status" value="1"/>
</dbReference>
<feature type="transmembrane region" description="Helical" evidence="5">
    <location>
        <begin position="76"/>
        <end position="99"/>
    </location>
</feature>
<evidence type="ECO:0000256" key="5">
    <source>
        <dbReference type="SAM" id="Phobius"/>
    </source>
</evidence>
<keyword evidence="2 5" id="KW-0812">Transmembrane</keyword>
<comment type="subcellular location">
    <subcellularLocation>
        <location evidence="1">Membrane</location>
        <topology evidence="1">Multi-pass membrane protein</topology>
    </subcellularLocation>
</comment>
<evidence type="ECO:0000256" key="3">
    <source>
        <dbReference type="ARBA" id="ARBA00022989"/>
    </source>
</evidence>
<feature type="transmembrane region" description="Helical" evidence="5">
    <location>
        <begin position="164"/>
        <end position="188"/>
    </location>
</feature>
<dbReference type="Pfam" id="PF01758">
    <property type="entry name" value="SBF"/>
    <property type="match status" value="1"/>
</dbReference>